<evidence type="ECO:0000256" key="10">
    <source>
        <dbReference type="SAM" id="Coils"/>
    </source>
</evidence>
<keyword evidence="3 9" id="KW-0255">Endonuclease</keyword>
<dbReference type="PANTHER" id="PTHR34353">
    <property type="entry name" value="CRISPR-ASSOCIATED ENDONUCLEASE CAS1 1"/>
    <property type="match status" value="1"/>
</dbReference>
<dbReference type="KEGG" id="mthr:MSTHT_2491"/>
<dbReference type="CDD" id="cd09634">
    <property type="entry name" value="Cas1_I-II-III"/>
    <property type="match status" value="1"/>
</dbReference>
<dbReference type="GO" id="GO:0043571">
    <property type="term" value="P:maintenance of CRISPR repeat elements"/>
    <property type="evidence" value="ECO:0007669"/>
    <property type="project" value="UniProtKB-UniRule"/>
</dbReference>
<evidence type="ECO:0000256" key="6">
    <source>
        <dbReference type="ARBA" id="ARBA00023118"/>
    </source>
</evidence>
<evidence type="ECO:0000256" key="9">
    <source>
        <dbReference type="HAMAP-Rule" id="MF_01470"/>
    </source>
</evidence>
<dbReference type="STRING" id="523844.MSTHT_2491"/>
<dbReference type="HOGENOM" id="CLU_052779_0_1_2"/>
<proteinExistence type="inferred from homology"/>
<evidence type="ECO:0000256" key="2">
    <source>
        <dbReference type="ARBA" id="ARBA00022723"/>
    </source>
</evidence>
<evidence type="ECO:0000256" key="3">
    <source>
        <dbReference type="ARBA" id="ARBA00022759"/>
    </source>
</evidence>
<dbReference type="InterPro" id="IPR002729">
    <property type="entry name" value="CRISPR-assoc_Cas1"/>
</dbReference>
<dbReference type="PANTHER" id="PTHR34353:SF2">
    <property type="entry name" value="CRISPR-ASSOCIATED ENDONUCLEASE CAS1 1"/>
    <property type="match status" value="1"/>
</dbReference>
<evidence type="ECO:0000256" key="1">
    <source>
        <dbReference type="ARBA" id="ARBA00022722"/>
    </source>
</evidence>
<keyword evidence="1 9" id="KW-0540">Nuclease</keyword>
<feature type="binding site" evidence="9">
    <location>
        <position position="228"/>
    </location>
    <ligand>
        <name>Mn(2+)</name>
        <dbReference type="ChEBI" id="CHEBI:29035"/>
    </ligand>
</feature>
<evidence type="ECO:0000256" key="7">
    <source>
        <dbReference type="ARBA" id="ARBA00023125"/>
    </source>
</evidence>
<dbReference type="EMBL" id="CP009501">
    <property type="protein sequence ID" value="AKB14249.1"/>
    <property type="molecule type" value="Genomic_DNA"/>
</dbReference>
<dbReference type="GO" id="GO:0004519">
    <property type="term" value="F:endonuclease activity"/>
    <property type="evidence" value="ECO:0007669"/>
    <property type="project" value="UniProtKB-UniRule"/>
</dbReference>
<dbReference type="GO" id="GO:0003677">
    <property type="term" value="F:DNA binding"/>
    <property type="evidence" value="ECO:0007669"/>
    <property type="project" value="UniProtKB-KW"/>
</dbReference>
<protein>
    <recommendedName>
        <fullName evidence="9">CRISPR-associated endonuclease Cas1</fullName>
        <ecNumber evidence="9">3.1.-.-</ecNumber>
    </recommendedName>
</protein>
<evidence type="ECO:0000313" key="11">
    <source>
        <dbReference type="EMBL" id="AKB14249.1"/>
    </source>
</evidence>
<gene>
    <name evidence="9" type="primary">cas1</name>
    <name evidence="11" type="ORF">MSTHT_2491</name>
</gene>
<dbReference type="InterPro" id="IPR042211">
    <property type="entry name" value="CRISPR-assoc_Cas1_N"/>
</dbReference>
<sequence length="323" mass="36993">MQLVINSHGSFLKKQNNCFLVKNEDKVFEVSEKKVDSILITTSATITTDAIKFAVENNIDIVFLDNFGNPYGRVWHSKLGSTTFIRRRQLEISEGQEGFRLAKGWVEQKIENQILFLKDLKKNRPEQKDELDDYIAAMIETKAQLEALEGTLDEMRGKIMGLEGMASRNYFAALSFLLPDKWKFNGRSRNPAKDEFNCLLNYGYGILYSKVEKACIIAGLDPYIGFNHTDDYNKKSFVFDLIEMYRIHIDRTVFNLFSKKQVMDSFFDTIPNGLTLNKEGKAVLIQAVNETFDKEISYGGRNIKIGNTIQFDCHRIANSLIGK</sequence>
<dbReference type="EC" id="3.1.-.-" evidence="9"/>
<keyword evidence="10" id="KW-0175">Coiled coil</keyword>
<dbReference type="GO" id="GO:0016787">
    <property type="term" value="F:hydrolase activity"/>
    <property type="evidence" value="ECO:0007669"/>
    <property type="project" value="UniProtKB-KW"/>
</dbReference>
<dbReference type="OrthoDB" id="2216at2157"/>
<dbReference type="Pfam" id="PF01867">
    <property type="entry name" value="Cas_Cas1"/>
    <property type="match status" value="1"/>
</dbReference>
<dbReference type="InterPro" id="IPR050646">
    <property type="entry name" value="Cas1"/>
</dbReference>
<comment type="subunit">
    <text evidence="9">Homodimer, forms a heterotetramer with a Cas2 homodimer.</text>
</comment>
<comment type="function">
    <text evidence="9">CRISPR (clustered regularly interspaced short palindromic repeat), is an adaptive immune system that provides protection against mobile genetic elements (viruses, transposable elements and conjugative plasmids). CRISPR clusters contain spacers, sequences complementary to antecedent mobile elements, and target invading nucleic acids. CRISPR clusters are transcribed and processed into CRISPR RNA (crRNA). Acts as a dsDNA endonuclease. Involved in the integration of spacer DNA into the CRISPR cassette.</text>
</comment>
<keyword evidence="5 9" id="KW-0460">Magnesium</keyword>
<comment type="cofactor">
    <cofactor evidence="9">
        <name>Mg(2+)</name>
        <dbReference type="ChEBI" id="CHEBI:18420"/>
    </cofactor>
    <cofactor evidence="9">
        <name>Mn(2+)</name>
        <dbReference type="ChEBI" id="CHEBI:29035"/>
    </cofactor>
</comment>
<dbReference type="RefSeq" id="WP_048168179.1">
    <property type="nucleotide sequence ID" value="NZ_CP009501.1"/>
</dbReference>
<evidence type="ECO:0000256" key="8">
    <source>
        <dbReference type="ARBA" id="ARBA00023211"/>
    </source>
</evidence>
<dbReference type="AlphaFoldDB" id="A0A0E3H9K2"/>
<dbReference type="NCBIfam" id="TIGR00287">
    <property type="entry name" value="cas1"/>
    <property type="match status" value="1"/>
</dbReference>
<dbReference type="Gene3D" id="1.20.120.920">
    <property type="entry name" value="CRISPR-associated endonuclease Cas1, C-terminal domain"/>
    <property type="match status" value="1"/>
</dbReference>
<name>A0A0E3H9K2_METTT</name>
<keyword evidence="7 9" id="KW-0238">DNA-binding</keyword>
<feature type="coiled-coil region" evidence="10">
    <location>
        <begin position="117"/>
        <end position="165"/>
    </location>
</feature>
<dbReference type="GeneID" id="41602100"/>
<evidence type="ECO:0000256" key="4">
    <source>
        <dbReference type="ARBA" id="ARBA00022801"/>
    </source>
</evidence>
<dbReference type="HAMAP" id="MF_01470">
    <property type="entry name" value="Cas1"/>
    <property type="match status" value="1"/>
</dbReference>
<reference evidence="11 12" key="1">
    <citation type="submission" date="2014-07" db="EMBL/GenBank/DDBJ databases">
        <title>Methanogenic archaea and the global carbon cycle.</title>
        <authorList>
            <person name="Henriksen J.R."/>
            <person name="Luke J."/>
            <person name="Reinhart S."/>
            <person name="Benedict M.N."/>
            <person name="Youngblut N.D."/>
            <person name="Metcalf M.E."/>
            <person name="Whitaker R.J."/>
            <person name="Metcalf W.W."/>
        </authorList>
    </citation>
    <scope>NUCLEOTIDE SEQUENCE [LARGE SCALE GENOMIC DNA]</scope>
    <source>
        <strain evidence="12">ATCC 43570 / DSM 1825 / OCM 12 / VKM B-1830 / TM-1</strain>
    </source>
</reference>
<dbReference type="Gene3D" id="3.100.10.20">
    <property type="entry name" value="CRISPR-associated endonuclease Cas1, N-terminal domain"/>
    <property type="match status" value="1"/>
</dbReference>
<keyword evidence="4 9" id="KW-0378">Hydrolase</keyword>
<dbReference type="Proteomes" id="UP000066529">
    <property type="component" value="Chromosome"/>
</dbReference>
<keyword evidence="2 9" id="KW-0479">Metal-binding</keyword>
<accession>A0A0E3H9K2</accession>
<dbReference type="PATRIC" id="fig|523844.20.peg.3029"/>
<keyword evidence="6 9" id="KW-0051">Antiviral defense</keyword>
<keyword evidence="8 9" id="KW-0464">Manganese</keyword>
<dbReference type="GO" id="GO:0046872">
    <property type="term" value="F:metal ion binding"/>
    <property type="evidence" value="ECO:0007669"/>
    <property type="project" value="UniProtKB-UniRule"/>
</dbReference>
<evidence type="ECO:0000313" key="12">
    <source>
        <dbReference type="Proteomes" id="UP000066529"/>
    </source>
</evidence>
<dbReference type="InterPro" id="IPR042206">
    <property type="entry name" value="CRISPR-assoc_Cas1_C"/>
</dbReference>
<organism evidence="11 12">
    <name type="scientific">Methanosarcina thermophila (strain ATCC 43570 / DSM 1825 / OCM 12 / VKM B-1830 / TM-1)</name>
    <dbReference type="NCBI Taxonomy" id="523844"/>
    <lineage>
        <taxon>Archaea</taxon>
        <taxon>Methanobacteriati</taxon>
        <taxon>Methanobacteriota</taxon>
        <taxon>Stenosarchaea group</taxon>
        <taxon>Methanomicrobia</taxon>
        <taxon>Methanosarcinales</taxon>
        <taxon>Methanosarcinaceae</taxon>
        <taxon>Methanosarcina</taxon>
    </lineage>
</organism>
<dbReference type="GO" id="GO:0051607">
    <property type="term" value="P:defense response to virus"/>
    <property type="evidence" value="ECO:0007669"/>
    <property type="project" value="UniProtKB-UniRule"/>
</dbReference>
<feature type="binding site" evidence="9">
    <location>
        <position position="163"/>
    </location>
    <ligand>
        <name>Mn(2+)</name>
        <dbReference type="ChEBI" id="CHEBI:29035"/>
    </ligand>
</feature>
<comment type="similarity">
    <text evidence="9">Belongs to the CRISPR-associated endonuclease Cas1 family.</text>
</comment>
<feature type="binding site" evidence="9">
    <location>
        <position position="243"/>
    </location>
    <ligand>
        <name>Mn(2+)</name>
        <dbReference type="ChEBI" id="CHEBI:29035"/>
    </ligand>
</feature>
<evidence type="ECO:0000256" key="5">
    <source>
        <dbReference type="ARBA" id="ARBA00022842"/>
    </source>
</evidence>